<feature type="compositionally biased region" description="Polar residues" evidence="3">
    <location>
        <begin position="248"/>
        <end position="257"/>
    </location>
</feature>
<sequence length="1044" mass="113654">MHCMYICHRIMDSMEARFGHMRQRDTSVDMLRVKMSRRRSQSQKENRDKALNSRRQLDKLPELECSQLDMSVAEHVSVIQEKASNAKQVKNTAVEERIKKLARYKEKKELVKEKEKRAREKKGVFKVGLYRPQPLAPLPQAPAATTKAMATMTVVLPQSTRVTRSTMRQQAPKAPQTIDTVPASRKVEPAVVRSTRRTKITLGEPVVRAPSTRSANRPLVSVAPVAKDKPAAAPKQSASPPVGRGRNTRGNTESNKQAAVKVKKPVEEPRAASPPPPSVKEEKMVEDPSPADPEPVPAQASSLPPPAPTPSSFAPQGFVFQAPAGLSTFKPTPLTPRSADSFFKPSVPAFVLPPVPLWLSDLVPKMELSAPSPAKSPVQSPPSPTLAPQCPQEPEHDVPYFRLVVVSETERLTAFCQQWEPRVDDASIPEEMRDRMRTAVGQARLLMKERFGQFSGLVDDCELGRGEKITTCTDLQGFWDMVYYQVEDVNNKFGALKEAESQGWQEERKPPPRQRKVVKKPASAPVAKPVGGAAAKSRLAAIKAAIKLKQQAAEAEKAVQAAGPGRAVDDPAPAPQDPQAEILAPESPVVVFQGGFFQVESPAKLTGSVRRSTRVAARPPRASPCSVTKFSTPVRTRHSNAAAAAQPSTLPCLTPARSTLTPARSTLTPARSTLTPARSTLSPARLSDATPLCTLAPTQNSPTRVSLCFSPVKEALIDVQSEEGPSYQPELVSVQNEVTPDQPEPESMQEACDQSEVVTETTVCHEEHIESSESEKMSQSPSNTQQLTNDEMPQEVFSQSVLAAEEPNQSELLAMPEVSSTLATQSILSSTSLQDREEDLEAYDISLPISPRLPLSPSLPHTPTYGAEFSPVRSPAFSFTLSSNPARPKPTEDSLASLCSPCLVPSSPTVQVSLSVSANADVTVTPNSYITESLLGLEFERYLQPVASCSLSPRELAVAEEMLSPMAIDVEMESPMAQSGEPTWEEASSPTAFPSLAQMFTPRTTKPVESDMLLFTPDQMDRVRQSMCPSDLMSFTPPSNRTNN</sequence>
<feature type="coiled-coil region" evidence="2">
    <location>
        <begin position="94"/>
        <end position="121"/>
    </location>
</feature>
<organism evidence="4 5">
    <name type="scientific">Oncorhynchus kisutch</name>
    <name type="common">Coho salmon</name>
    <name type="synonym">Salmo kisutch</name>
    <dbReference type="NCBI Taxonomy" id="8019"/>
    <lineage>
        <taxon>Eukaryota</taxon>
        <taxon>Metazoa</taxon>
        <taxon>Chordata</taxon>
        <taxon>Craniata</taxon>
        <taxon>Vertebrata</taxon>
        <taxon>Euteleostomi</taxon>
        <taxon>Actinopterygii</taxon>
        <taxon>Neopterygii</taxon>
        <taxon>Teleostei</taxon>
        <taxon>Protacanthopterygii</taxon>
        <taxon>Salmoniformes</taxon>
        <taxon>Salmonidae</taxon>
        <taxon>Salmoninae</taxon>
        <taxon>Oncorhynchus</taxon>
    </lineage>
</organism>
<dbReference type="PANTHER" id="PTHR12353:SF1">
    <property type="entry name" value="DISKS LARGE-ASSOCIATED PROTEIN 5"/>
    <property type="match status" value="1"/>
</dbReference>
<feature type="compositionally biased region" description="Low complexity" evidence="3">
    <location>
        <begin position="520"/>
        <end position="530"/>
    </location>
</feature>
<comment type="similarity">
    <text evidence="1">Belongs to the SAPAP family.</text>
</comment>
<evidence type="ECO:0000256" key="2">
    <source>
        <dbReference type="SAM" id="Coils"/>
    </source>
</evidence>
<evidence type="ECO:0000313" key="5">
    <source>
        <dbReference type="Proteomes" id="UP000694557"/>
    </source>
</evidence>
<feature type="region of interest" description="Disordered" evidence="3">
    <location>
        <begin position="500"/>
        <end position="530"/>
    </location>
</feature>
<feature type="compositionally biased region" description="Basic and acidic residues" evidence="3">
    <location>
        <begin position="42"/>
        <end position="56"/>
    </location>
</feature>
<dbReference type="GO" id="GO:0023052">
    <property type="term" value="P:signaling"/>
    <property type="evidence" value="ECO:0007669"/>
    <property type="project" value="InterPro"/>
</dbReference>
<feature type="region of interest" description="Disordered" evidence="3">
    <location>
        <begin position="35"/>
        <end position="56"/>
    </location>
</feature>
<gene>
    <name evidence="4" type="primary">LOC109870290</name>
</gene>
<feature type="region of interest" description="Disordered" evidence="3">
    <location>
        <begin position="766"/>
        <end position="788"/>
    </location>
</feature>
<dbReference type="GO" id="GO:0007059">
    <property type="term" value="P:chromosome segregation"/>
    <property type="evidence" value="ECO:0007669"/>
    <property type="project" value="TreeGrafter"/>
</dbReference>
<protein>
    <submittedName>
        <fullName evidence="4">Discs, large (Drosophila) homolog-associated protein 5</fullName>
    </submittedName>
</protein>
<dbReference type="AlphaFoldDB" id="A0A8C7DRF9"/>
<dbReference type="GO" id="GO:0051382">
    <property type="term" value="P:kinetochore assembly"/>
    <property type="evidence" value="ECO:0007669"/>
    <property type="project" value="TreeGrafter"/>
</dbReference>
<feature type="region of interest" description="Disordered" evidence="3">
    <location>
        <begin position="202"/>
        <end position="316"/>
    </location>
</feature>
<dbReference type="Pfam" id="PF03359">
    <property type="entry name" value="GKAP"/>
    <property type="match status" value="1"/>
</dbReference>
<dbReference type="PANTHER" id="PTHR12353">
    <property type="entry name" value="DISKS LARGE-ASSOCIATED PROTEIN DAP SAP90/PSD-95-ASSOCIATED PROTEIN"/>
    <property type="match status" value="1"/>
</dbReference>
<feature type="region of interest" description="Disordered" evidence="3">
    <location>
        <begin position="163"/>
        <end position="187"/>
    </location>
</feature>
<dbReference type="GeneTree" id="ENSGT00940000158652"/>
<name>A0A8C7DRF9_ONCKI</name>
<feature type="region of interest" description="Disordered" evidence="3">
    <location>
        <begin position="662"/>
        <end position="683"/>
    </location>
</feature>
<evidence type="ECO:0000313" key="4">
    <source>
        <dbReference type="Ensembl" id="ENSOKIP00005022701.1"/>
    </source>
</evidence>
<feature type="compositionally biased region" description="Low complexity" evidence="3">
    <location>
        <begin position="220"/>
        <end position="242"/>
    </location>
</feature>
<feature type="region of interest" description="Disordered" evidence="3">
    <location>
        <begin position="369"/>
        <end position="393"/>
    </location>
</feature>
<dbReference type="GO" id="GO:0005737">
    <property type="term" value="C:cytoplasm"/>
    <property type="evidence" value="ECO:0007669"/>
    <property type="project" value="TreeGrafter"/>
</dbReference>
<feature type="compositionally biased region" description="Polar residues" evidence="3">
    <location>
        <begin position="662"/>
        <end position="682"/>
    </location>
</feature>
<dbReference type="InterPro" id="IPR005026">
    <property type="entry name" value="SAPAP"/>
</dbReference>
<reference evidence="4" key="2">
    <citation type="submission" date="2025-09" db="UniProtKB">
        <authorList>
            <consortium name="Ensembl"/>
        </authorList>
    </citation>
    <scope>IDENTIFICATION</scope>
</reference>
<evidence type="ECO:0000256" key="1">
    <source>
        <dbReference type="ARBA" id="ARBA00008839"/>
    </source>
</evidence>
<dbReference type="Proteomes" id="UP000694557">
    <property type="component" value="Unassembled WGS sequence"/>
</dbReference>
<dbReference type="GO" id="GO:0007052">
    <property type="term" value="P:mitotic spindle organization"/>
    <property type="evidence" value="ECO:0007669"/>
    <property type="project" value="TreeGrafter"/>
</dbReference>
<keyword evidence="2" id="KW-0175">Coiled coil</keyword>
<dbReference type="GO" id="GO:0008017">
    <property type="term" value="F:microtubule binding"/>
    <property type="evidence" value="ECO:0007669"/>
    <property type="project" value="TreeGrafter"/>
</dbReference>
<accession>A0A8C7DRF9</accession>
<dbReference type="GO" id="GO:0005634">
    <property type="term" value="C:nucleus"/>
    <property type="evidence" value="ECO:0007669"/>
    <property type="project" value="TreeGrafter"/>
</dbReference>
<reference evidence="4" key="1">
    <citation type="submission" date="2025-08" db="UniProtKB">
        <authorList>
            <consortium name="Ensembl"/>
        </authorList>
    </citation>
    <scope>IDENTIFICATION</scope>
</reference>
<dbReference type="GO" id="GO:0051642">
    <property type="term" value="P:centrosome localization"/>
    <property type="evidence" value="ECO:0007669"/>
    <property type="project" value="TreeGrafter"/>
</dbReference>
<proteinExistence type="inferred from homology"/>
<feature type="compositionally biased region" description="Basic and acidic residues" evidence="3">
    <location>
        <begin position="500"/>
        <end position="510"/>
    </location>
</feature>
<dbReference type="Ensembl" id="ENSOKIT00005024107.1">
    <property type="protein sequence ID" value="ENSOKIP00005022701.1"/>
    <property type="gene ID" value="ENSOKIG00005009969.1"/>
</dbReference>
<evidence type="ECO:0000256" key="3">
    <source>
        <dbReference type="SAM" id="MobiDB-lite"/>
    </source>
</evidence>
<dbReference type="GO" id="GO:0007346">
    <property type="term" value="P:regulation of mitotic cell cycle"/>
    <property type="evidence" value="ECO:0007669"/>
    <property type="project" value="TreeGrafter"/>
</dbReference>
<keyword evidence="5" id="KW-1185">Reference proteome</keyword>
<feature type="compositionally biased region" description="Basic and acidic residues" evidence="3">
    <location>
        <begin position="766"/>
        <end position="776"/>
    </location>
</feature>
<dbReference type="GO" id="GO:0031616">
    <property type="term" value="C:spindle pole centrosome"/>
    <property type="evidence" value="ECO:0007669"/>
    <property type="project" value="TreeGrafter"/>
</dbReference>